<keyword evidence="7" id="KW-0206">Cytoskeleton</keyword>
<evidence type="ECO:0000256" key="2">
    <source>
        <dbReference type="ARBA" id="ARBA00006737"/>
    </source>
</evidence>
<evidence type="ECO:0000256" key="9">
    <source>
        <dbReference type="SAM" id="Coils"/>
    </source>
</evidence>
<evidence type="ECO:0000313" key="12">
    <source>
        <dbReference type="Proteomes" id="UP000692954"/>
    </source>
</evidence>
<feature type="compositionally biased region" description="Basic and acidic residues" evidence="10">
    <location>
        <begin position="70"/>
        <end position="83"/>
    </location>
</feature>
<feature type="coiled-coil region" evidence="9">
    <location>
        <begin position="165"/>
        <end position="199"/>
    </location>
</feature>
<dbReference type="AlphaFoldDB" id="A0A8S1PNB1"/>
<dbReference type="EMBL" id="CAJJDN010000082">
    <property type="protein sequence ID" value="CAD8104526.1"/>
    <property type="molecule type" value="Genomic_DNA"/>
</dbReference>
<proteinExistence type="inferred from homology"/>
<feature type="coiled-coil region" evidence="9">
    <location>
        <begin position="315"/>
        <end position="344"/>
    </location>
</feature>
<name>A0A8S1PNB1_9CILI</name>
<feature type="region of interest" description="Disordered" evidence="10">
    <location>
        <begin position="68"/>
        <end position="102"/>
    </location>
</feature>
<evidence type="ECO:0000256" key="1">
    <source>
        <dbReference type="ARBA" id="ARBA00004611"/>
    </source>
</evidence>
<dbReference type="InterPro" id="IPR009290">
    <property type="entry name" value="Radial_spoke_3"/>
</dbReference>
<dbReference type="Proteomes" id="UP000692954">
    <property type="component" value="Unassembled WGS sequence"/>
</dbReference>
<feature type="region of interest" description="Disordered" evidence="10">
    <location>
        <begin position="531"/>
        <end position="550"/>
    </location>
</feature>
<evidence type="ECO:0000256" key="8">
    <source>
        <dbReference type="ARBA" id="ARBA00023273"/>
    </source>
</evidence>
<dbReference type="PANTHER" id="PTHR21648">
    <property type="entry name" value="FLAGELLAR RADIAL SPOKE PROTEIN 3"/>
    <property type="match status" value="1"/>
</dbReference>
<feature type="compositionally biased region" description="Basic and acidic residues" evidence="10">
    <location>
        <begin position="93"/>
        <end position="102"/>
    </location>
</feature>
<keyword evidence="12" id="KW-1185">Reference proteome</keyword>
<evidence type="ECO:0000256" key="3">
    <source>
        <dbReference type="ARBA" id="ARBA00022490"/>
    </source>
</evidence>
<comment type="similarity">
    <text evidence="2">Belongs to the flagellar radial spoke RSP3 family.</text>
</comment>
<dbReference type="OrthoDB" id="313308at2759"/>
<keyword evidence="5" id="KW-0282">Flagellum</keyword>
<evidence type="ECO:0000256" key="4">
    <source>
        <dbReference type="ARBA" id="ARBA00022553"/>
    </source>
</evidence>
<sequence>MATELLQENYEFNAPPRVVQKQKYREDIRDSCNIMWDKRVIRGNTYSSILNKSEPMIQTTMKRIQQTKVVTEKKEDETIHDEETQTDPNVEELTDKPPRHQKESQTEFIIEKVVLRLFMKEKTGIDQETQVWDDGELFNFEYEAEPILQVLVKKTLDLSRMEVLQEEELREMKEKQEYYQKLKQMEMAEQDRLEEKELQIFNENLLLKNKYQNQTNRNIKIHEKLVSRALSKQYLQKCVRQTIQKLNENGYFRDPVETQLIVEYLPWIFQDVNQELLQTDQINQEYQKMIEEIDHQMFELHSLTQASERNRRQSILQERERQRIAKEEADRQRRERRKIRLEKERRQKLRDTVQEQLIMKGEEREWFTLISDIDGYYSGTNTIGYLGGIIGQFIITINALKQLGETIEDLSELIQSTIIALPESSMIEIGLKEQVEQMLAEIEPELTLATLPEQLSQGIENAIKQNITYSIQQFWDKFDFIQNASQISDIVIKILFENRQKIKWTKIKGQVDLFKIPCLVKLQPSMDNLQFHPKSGKTRVERSPEDEATEEEIINPKNLGEAIVDTKVTAFIPQNEELQTAVIHNVAEFQLRRLLVQQIGDQDIPWQVNFTDKCQQLEAQIIETINPQLPQLDVYQY</sequence>
<comment type="subcellular location">
    <subcellularLocation>
        <location evidence="1">Cytoplasm</location>
        <location evidence="1">Cytoskeleton</location>
        <location evidence="1">Flagellum axoneme</location>
    </subcellularLocation>
</comment>
<reference evidence="11" key="1">
    <citation type="submission" date="2021-01" db="EMBL/GenBank/DDBJ databases">
        <authorList>
            <consortium name="Genoscope - CEA"/>
            <person name="William W."/>
        </authorList>
    </citation>
    <scope>NUCLEOTIDE SEQUENCE</scope>
</reference>
<accession>A0A8S1PNB1</accession>
<evidence type="ECO:0000256" key="7">
    <source>
        <dbReference type="ARBA" id="ARBA00023212"/>
    </source>
</evidence>
<evidence type="ECO:0000256" key="6">
    <source>
        <dbReference type="ARBA" id="ARBA00023069"/>
    </source>
</evidence>
<organism evidence="11 12">
    <name type="scientific">Paramecium sonneborni</name>
    <dbReference type="NCBI Taxonomy" id="65129"/>
    <lineage>
        <taxon>Eukaryota</taxon>
        <taxon>Sar</taxon>
        <taxon>Alveolata</taxon>
        <taxon>Ciliophora</taxon>
        <taxon>Intramacronucleata</taxon>
        <taxon>Oligohymenophorea</taxon>
        <taxon>Peniculida</taxon>
        <taxon>Parameciidae</taxon>
        <taxon>Paramecium</taxon>
    </lineage>
</organism>
<comment type="caution">
    <text evidence="11">The sequence shown here is derived from an EMBL/GenBank/DDBJ whole genome shotgun (WGS) entry which is preliminary data.</text>
</comment>
<dbReference type="Pfam" id="PF06098">
    <property type="entry name" value="Radial_spoke_3"/>
    <property type="match status" value="1"/>
</dbReference>
<keyword evidence="3" id="KW-0963">Cytoplasm</keyword>
<dbReference type="GO" id="GO:0005929">
    <property type="term" value="C:cilium"/>
    <property type="evidence" value="ECO:0007669"/>
    <property type="project" value="TreeGrafter"/>
</dbReference>
<keyword evidence="6" id="KW-0969">Cilium</keyword>
<evidence type="ECO:0000313" key="11">
    <source>
        <dbReference type="EMBL" id="CAD8104526.1"/>
    </source>
</evidence>
<evidence type="ECO:0000256" key="5">
    <source>
        <dbReference type="ARBA" id="ARBA00022846"/>
    </source>
</evidence>
<dbReference type="PANTHER" id="PTHR21648:SF0">
    <property type="entry name" value="RADIAL SPOKE HEAD PROTEIN 3 HOMOLOG"/>
    <property type="match status" value="1"/>
</dbReference>
<protein>
    <submittedName>
        <fullName evidence="11">Uncharacterized protein</fullName>
    </submittedName>
</protein>
<evidence type="ECO:0000256" key="10">
    <source>
        <dbReference type="SAM" id="MobiDB-lite"/>
    </source>
</evidence>
<keyword evidence="4" id="KW-0597">Phosphoprotein</keyword>
<keyword evidence="8" id="KW-0966">Cell projection</keyword>
<keyword evidence="9" id="KW-0175">Coiled coil</keyword>
<gene>
    <name evidence="11" type="ORF">PSON_ATCC_30995.1.T0820161</name>
</gene>